<evidence type="ECO:0000256" key="1">
    <source>
        <dbReference type="SAM" id="Phobius"/>
    </source>
</evidence>
<feature type="transmembrane region" description="Helical" evidence="1">
    <location>
        <begin position="174"/>
        <end position="193"/>
    </location>
</feature>
<name>A0ABP8AW69_9MICO</name>
<feature type="transmembrane region" description="Helical" evidence="1">
    <location>
        <begin position="20"/>
        <end position="37"/>
    </location>
</feature>
<feature type="transmembrane region" description="Helical" evidence="1">
    <location>
        <begin position="57"/>
        <end position="76"/>
    </location>
</feature>
<feature type="transmembrane region" description="Helical" evidence="1">
    <location>
        <begin position="299"/>
        <end position="318"/>
    </location>
</feature>
<keyword evidence="3" id="KW-1185">Reference proteome</keyword>
<proteinExistence type="predicted"/>
<feature type="transmembrane region" description="Helical" evidence="1">
    <location>
        <begin position="264"/>
        <end position="287"/>
    </location>
</feature>
<keyword evidence="1" id="KW-0812">Transmembrane</keyword>
<feature type="transmembrane region" description="Helical" evidence="1">
    <location>
        <begin position="324"/>
        <end position="345"/>
    </location>
</feature>
<comment type="caution">
    <text evidence="2">The sequence shown here is derived from an EMBL/GenBank/DDBJ whole genome shotgun (WGS) entry which is preliminary data.</text>
</comment>
<dbReference type="Proteomes" id="UP001500213">
    <property type="component" value="Unassembled WGS sequence"/>
</dbReference>
<gene>
    <name evidence="2" type="ORF">GCM10022288_23720</name>
</gene>
<dbReference type="SUPFAM" id="SSF103473">
    <property type="entry name" value="MFS general substrate transporter"/>
    <property type="match status" value="1"/>
</dbReference>
<dbReference type="RefSeq" id="WP_344777126.1">
    <property type="nucleotide sequence ID" value="NZ_BAABBX010000015.1"/>
</dbReference>
<dbReference type="InterPro" id="IPR052524">
    <property type="entry name" value="MFS_Cyanate_Porter"/>
</dbReference>
<keyword evidence="1" id="KW-0472">Membrane</keyword>
<dbReference type="Gene3D" id="1.20.1250.20">
    <property type="entry name" value="MFS general substrate transporter like domains"/>
    <property type="match status" value="2"/>
</dbReference>
<dbReference type="CDD" id="cd17339">
    <property type="entry name" value="MFS_NIMT_CynX_like"/>
    <property type="match status" value="1"/>
</dbReference>
<feature type="transmembrane region" description="Helical" evidence="1">
    <location>
        <begin position="388"/>
        <end position="408"/>
    </location>
</feature>
<accession>A0ABP8AW69</accession>
<feature type="transmembrane region" description="Helical" evidence="1">
    <location>
        <begin position="232"/>
        <end position="252"/>
    </location>
</feature>
<feature type="transmembrane region" description="Helical" evidence="1">
    <location>
        <begin position="145"/>
        <end position="168"/>
    </location>
</feature>
<dbReference type="PANTHER" id="PTHR23523:SF2">
    <property type="entry name" value="2-NITROIMIDAZOLE TRANSPORTER"/>
    <property type="match status" value="1"/>
</dbReference>
<evidence type="ECO:0000313" key="3">
    <source>
        <dbReference type="Proteomes" id="UP001500213"/>
    </source>
</evidence>
<dbReference type="Pfam" id="PF07690">
    <property type="entry name" value="MFS_1"/>
    <property type="match status" value="1"/>
</dbReference>
<dbReference type="EMBL" id="BAABBX010000015">
    <property type="protein sequence ID" value="GAA4192017.1"/>
    <property type="molecule type" value="Genomic_DNA"/>
</dbReference>
<dbReference type="PANTHER" id="PTHR23523">
    <property type="match status" value="1"/>
</dbReference>
<organism evidence="2 3">
    <name type="scientific">Gryllotalpicola kribbensis</name>
    <dbReference type="NCBI Taxonomy" id="993084"/>
    <lineage>
        <taxon>Bacteria</taxon>
        <taxon>Bacillati</taxon>
        <taxon>Actinomycetota</taxon>
        <taxon>Actinomycetes</taxon>
        <taxon>Micrococcales</taxon>
        <taxon>Microbacteriaceae</taxon>
        <taxon>Gryllotalpicola</taxon>
    </lineage>
</organism>
<keyword evidence="1" id="KW-1133">Transmembrane helix</keyword>
<dbReference type="InterPro" id="IPR011701">
    <property type="entry name" value="MFS"/>
</dbReference>
<evidence type="ECO:0000313" key="2">
    <source>
        <dbReference type="EMBL" id="GAA4192017.1"/>
    </source>
</evidence>
<sequence>MTTDQYTPARITARRALSPALVLAGLLLVAGNLRAGITTVGPVLDELQHRLGLSSPAASALISLPLLAFAVVSPFVPGLTRRLGLEASMAAALGLLAIGLVVRSLPGPGLLWVGTAALGVAIAVLNVSLPALVKRDFPERIGQVTGSYSAVQSIFAAVAAGVAVPVATLTSAGWRLPMAMWAGLALVALGVLAPQLRRHTVVAPAEDDLSLDELSHPHDHAPATGPSPWRTAIGWQVTVFMGLQSVGFYVFITWLPSIEASAGVSAGIAGIHQLLLNAFGIAGSIICSTLIPRFRDQRLLAVGAPLVFALATLGVLIAPQHSEIWASLIGLAGGASIVLALSFFGLRTRHHSQAASLSGMAQSVGYLLAAAGPIAAGGLHDVTGSWRPALVALLITLVVLAGFGYLAGRRRFIGA</sequence>
<protein>
    <submittedName>
        <fullName evidence="2">MFS transporter</fullName>
    </submittedName>
</protein>
<reference evidence="3" key="1">
    <citation type="journal article" date="2019" name="Int. J. Syst. Evol. Microbiol.">
        <title>The Global Catalogue of Microorganisms (GCM) 10K type strain sequencing project: providing services to taxonomists for standard genome sequencing and annotation.</title>
        <authorList>
            <consortium name="The Broad Institute Genomics Platform"/>
            <consortium name="The Broad Institute Genome Sequencing Center for Infectious Disease"/>
            <person name="Wu L."/>
            <person name="Ma J."/>
        </authorList>
    </citation>
    <scope>NUCLEOTIDE SEQUENCE [LARGE SCALE GENOMIC DNA]</scope>
    <source>
        <strain evidence="3">JCM 17593</strain>
    </source>
</reference>
<feature type="transmembrane region" description="Helical" evidence="1">
    <location>
        <begin position="83"/>
        <end position="105"/>
    </location>
</feature>
<dbReference type="InterPro" id="IPR036259">
    <property type="entry name" value="MFS_trans_sf"/>
</dbReference>
<feature type="transmembrane region" description="Helical" evidence="1">
    <location>
        <begin position="357"/>
        <end position="376"/>
    </location>
</feature>
<feature type="transmembrane region" description="Helical" evidence="1">
    <location>
        <begin position="111"/>
        <end position="133"/>
    </location>
</feature>